<organism evidence="1 2">
    <name type="scientific">Panagrolaimus davidi</name>
    <dbReference type="NCBI Taxonomy" id="227884"/>
    <lineage>
        <taxon>Eukaryota</taxon>
        <taxon>Metazoa</taxon>
        <taxon>Ecdysozoa</taxon>
        <taxon>Nematoda</taxon>
        <taxon>Chromadorea</taxon>
        <taxon>Rhabditida</taxon>
        <taxon>Tylenchina</taxon>
        <taxon>Panagrolaimomorpha</taxon>
        <taxon>Panagrolaimoidea</taxon>
        <taxon>Panagrolaimidae</taxon>
        <taxon>Panagrolaimus</taxon>
    </lineage>
</organism>
<dbReference type="GO" id="GO:0005886">
    <property type="term" value="C:plasma membrane"/>
    <property type="evidence" value="ECO:0007669"/>
    <property type="project" value="TreeGrafter"/>
</dbReference>
<dbReference type="GO" id="GO:0005634">
    <property type="term" value="C:nucleus"/>
    <property type="evidence" value="ECO:0007669"/>
    <property type="project" value="TreeGrafter"/>
</dbReference>
<evidence type="ECO:0000313" key="2">
    <source>
        <dbReference type="WBParaSite" id="PDA_v2.g21403.t1"/>
    </source>
</evidence>
<dbReference type="PANTHER" id="PTHR45943:SF1">
    <property type="entry name" value="E3 UBIQUITIN-PROTEIN LIGASE MYCBP2"/>
    <property type="match status" value="1"/>
</dbReference>
<reference evidence="2" key="1">
    <citation type="submission" date="2022-11" db="UniProtKB">
        <authorList>
            <consortium name="WormBaseParasite"/>
        </authorList>
    </citation>
    <scope>IDENTIFICATION</scope>
</reference>
<dbReference type="Proteomes" id="UP000887578">
    <property type="component" value="Unplaced"/>
</dbReference>
<evidence type="ECO:0000313" key="1">
    <source>
        <dbReference type="Proteomes" id="UP000887578"/>
    </source>
</evidence>
<dbReference type="GO" id="GO:0061630">
    <property type="term" value="F:ubiquitin protein ligase activity"/>
    <property type="evidence" value="ECO:0007669"/>
    <property type="project" value="TreeGrafter"/>
</dbReference>
<protein>
    <submittedName>
        <fullName evidence="2">Uncharacterized protein</fullName>
    </submittedName>
</protein>
<keyword evidence="1" id="KW-1185">Reference proteome</keyword>
<name>A0A914Q2P5_9BILA</name>
<dbReference type="PANTHER" id="PTHR45943">
    <property type="entry name" value="E3 UBIQUITIN-PROTEIN LIGASE MYCBP2"/>
    <property type="match status" value="1"/>
</dbReference>
<sequence>MVLERTFLDEFIEASTDTSAGRLARALSFDQSFVDLSLSTIEIEAVEISVGKPVGLVLVQKDQFNKDAKCTNLSIEISITSADDVVTHDLAFEQDLQNQNSPQPTSSNTSLNTDDQQNWRLGQVIGNDGFQTLKQLQMKERSTSVYLNKARYKTLTMMPAFTNYSLEELRFAFQKAIDIKETYKLIYNQQTGFFAIDWKPKKPGRFRIDCTIDGFKLGSTTFIEVNERRTPSLSPRNIFQQNDAIEKEEKLIQVYLRLQLEQLVVDAQLHGMNGLKMLMELG</sequence>
<accession>A0A914Q2P5</accession>
<dbReference type="GO" id="GO:0007411">
    <property type="term" value="P:axon guidance"/>
    <property type="evidence" value="ECO:0007669"/>
    <property type="project" value="TreeGrafter"/>
</dbReference>
<proteinExistence type="predicted"/>
<dbReference type="WBParaSite" id="PDA_v2.g21403.t1">
    <property type="protein sequence ID" value="PDA_v2.g21403.t1"/>
    <property type="gene ID" value="PDA_v2.g21403"/>
</dbReference>
<dbReference type="AlphaFoldDB" id="A0A914Q2P5"/>
<dbReference type="GO" id="GO:0008582">
    <property type="term" value="P:regulation of synaptic assembly at neuromuscular junction"/>
    <property type="evidence" value="ECO:0007669"/>
    <property type="project" value="TreeGrafter"/>
</dbReference>